<dbReference type="RefSeq" id="WP_367953894.1">
    <property type="nucleotide sequence ID" value="NZ_JBDPGJ010000002.1"/>
</dbReference>
<evidence type="ECO:0000313" key="6">
    <source>
        <dbReference type="EMBL" id="MEX0406026.1"/>
    </source>
</evidence>
<dbReference type="Pfam" id="PF00208">
    <property type="entry name" value="ELFV_dehydrog"/>
    <property type="match status" value="2"/>
</dbReference>
<name>A0ABV3SHL6_9HYPH</name>
<sequence length="381" mass="40279">MLHSIEPRSLKVPGRASSLSLKDITAQAGGLPDFDRHEQVWLGRDESRGLTAIVAVHDTTLGPALGGTRVWPHESFEAGLTDALRLSRGMTYKAAIAGLDLGGGKAVIIADPKTQKTPELLQAYAEMLRALDGQFYTGEDVGLTLEDADFLRARTPNVTGTTSGGSGNPSPVTAHGVFLGIKAALRHRRGKDRLAGIRVAVQGLGSVGWSLAKKLSQEGAFLTVSDIDPARAQKAVDHLGARSVLGNAILEADVDVLAPCALGGILSQETIPLLKASIVAGAANNQLATDRDDNLLRARGILYAPDYVINSGGLMNVAAELAPGGYDADATMKRVARIPETLTAIFRRAEEEGKTTEEVAEAMAGERLARGRNRGTTRVRR</sequence>
<evidence type="ECO:0000313" key="7">
    <source>
        <dbReference type="Proteomes" id="UP001556692"/>
    </source>
</evidence>
<dbReference type="EMBL" id="JBDPGJ010000002">
    <property type="protein sequence ID" value="MEX0406026.1"/>
    <property type="molecule type" value="Genomic_DNA"/>
</dbReference>
<comment type="caution">
    <text evidence="6">The sequence shown here is derived from an EMBL/GenBank/DDBJ whole genome shotgun (WGS) entry which is preliminary data.</text>
</comment>
<gene>
    <name evidence="6" type="ORF">ABGN05_10160</name>
</gene>
<dbReference type="InterPro" id="IPR006096">
    <property type="entry name" value="Glu/Leu/Phe/Val/Trp_DH_C"/>
</dbReference>
<evidence type="ECO:0000259" key="5">
    <source>
        <dbReference type="SMART" id="SM00839"/>
    </source>
</evidence>
<feature type="domain" description="Glutamate/phenylalanine/leucine/valine/L-tryptophan dehydrogenase C-terminal" evidence="5">
    <location>
        <begin position="167"/>
        <end position="375"/>
    </location>
</feature>
<dbReference type="Pfam" id="PF02812">
    <property type="entry name" value="ELFV_dehydrog_N"/>
    <property type="match status" value="1"/>
</dbReference>
<accession>A0ABV3SHL6</accession>
<dbReference type="PROSITE" id="PS00074">
    <property type="entry name" value="GLFV_DEHYDROGENASE"/>
    <property type="match status" value="1"/>
</dbReference>
<dbReference type="CDD" id="cd01075">
    <property type="entry name" value="NAD_bind_Leu_Phe_Val_DH"/>
    <property type="match status" value="1"/>
</dbReference>
<evidence type="ECO:0000256" key="4">
    <source>
        <dbReference type="RuleBase" id="RU004417"/>
    </source>
</evidence>
<dbReference type="Proteomes" id="UP001556692">
    <property type="component" value="Unassembled WGS sequence"/>
</dbReference>
<dbReference type="SUPFAM" id="SSF53223">
    <property type="entry name" value="Aminoacid dehydrogenase-like, N-terminal domain"/>
    <property type="match status" value="1"/>
</dbReference>
<dbReference type="InterPro" id="IPR036291">
    <property type="entry name" value="NAD(P)-bd_dom_sf"/>
</dbReference>
<dbReference type="SMART" id="SM00839">
    <property type="entry name" value="ELFV_dehydrog"/>
    <property type="match status" value="1"/>
</dbReference>
<proteinExistence type="inferred from homology"/>
<organism evidence="6 7">
    <name type="scientific">Aquibium pacificus</name>
    <dbReference type="NCBI Taxonomy" id="3153579"/>
    <lineage>
        <taxon>Bacteria</taxon>
        <taxon>Pseudomonadati</taxon>
        <taxon>Pseudomonadota</taxon>
        <taxon>Alphaproteobacteria</taxon>
        <taxon>Hyphomicrobiales</taxon>
        <taxon>Phyllobacteriaceae</taxon>
        <taxon>Aquibium</taxon>
    </lineage>
</organism>
<dbReference type="Gene3D" id="3.40.50.10860">
    <property type="entry name" value="Leucine Dehydrogenase, chain A, domain 1"/>
    <property type="match status" value="1"/>
</dbReference>
<comment type="similarity">
    <text evidence="1 4">Belongs to the Glu/Leu/Phe/Val dehydrogenases family.</text>
</comment>
<keyword evidence="2 4" id="KW-0560">Oxidoreductase</keyword>
<dbReference type="SUPFAM" id="SSF51735">
    <property type="entry name" value="NAD(P)-binding Rossmann-fold domains"/>
    <property type="match status" value="1"/>
</dbReference>
<dbReference type="InterPro" id="IPR016211">
    <property type="entry name" value="Glu/Phe/Leu/Val/Trp_DH_bac/arc"/>
</dbReference>
<keyword evidence="3" id="KW-0520">NAD</keyword>
<dbReference type="InterPro" id="IPR033524">
    <property type="entry name" value="Glu/Leu/Phe/Val_DH_AS"/>
</dbReference>
<dbReference type="PRINTS" id="PR00082">
    <property type="entry name" value="GLFDHDRGNASE"/>
</dbReference>
<dbReference type="InterPro" id="IPR006095">
    <property type="entry name" value="Glu/Leu/Phe/Val/Trp_DH"/>
</dbReference>
<evidence type="ECO:0000256" key="1">
    <source>
        <dbReference type="ARBA" id="ARBA00006382"/>
    </source>
</evidence>
<dbReference type="Gene3D" id="3.40.50.720">
    <property type="entry name" value="NAD(P)-binding Rossmann-like Domain"/>
    <property type="match status" value="1"/>
</dbReference>
<dbReference type="PANTHER" id="PTHR42722">
    <property type="entry name" value="LEUCINE DEHYDROGENASE"/>
    <property type="match status" value="1"/>
</dbReference>
<dbReference type="PIRSF" id="PIRSF000188">
    <property type="entry name" value="Phe_leu_dh"/>
    <property type="match status" value="1"/>
</dbReference>
<dbReference type="InterPro" id="IPR006097">
    <property type="entry name" value="Glu/Leu/Phe/Val/Trp_DH_dimer"/>
</dbReference>
<protein>
    <submittedName>
        <fullName evidence="6">Glu/Leu/Phe/Val dehydrogenase dimerization domain-containing protein</fullName>
    </submittedName>
</protein>
<evidence type="ECO:0000256" key="2">
    <source>
        <dbReference type="ARBA" id="ARBA00023002"/>
    </source>
</evidence>
<reference evidence="6 7" key="1">
    <citation type="submission" date="2024-05" db="EMBL/GenBank/DDBJ databases">
        <authorList>
            <person name="Jiang F."/>
        </authorList>
    </citation>
    <scope>NUCLEOTIDE SEQUENCE [LARGE SCALE GENOMIC DNA]</scope>
    <source>
        <strain evidence="6 7">LZ166</strain>
    </source>
</reference>
<dbReference type="PANTHER" id="PTHR42722:SF1">
    <property type="entry name" value="VALINE DEHYDROGENASE"/>
    <property type="match status" value="1"/>
</dbReference>
<evidence type="ECO:0000256" key="3">
    <source>
        <dbReference type="ARBA" id="ARBA00023027"/>
    </source>
</evidence>
<keyword evidence="7" id="KW-1185">Reference proteome</keyword>
<dbReference type="InterPro" id="IPR046346">
    <property type="entry name" value="Aminoacid_DH-like_N_sf"/>
</dbReference>